<sequence length="453" mass="49767">MRLAFEGERSGTAPLAWGQRSIWIAMCRTMPSDHYFNFGRVLAVAPHPPPAVLDALAALIARHESLRTRLRQVGGDVHQAVERSGVLEVEVVDSPAADLERNAQDMLERLAAPVFDYYAEWPVRVGLVTCDGDVRSVVIVFCHLAADGLGADVAVRELRLLLRRGSVPGPPPRQPLDLAREQQSPAGGRVSSSALAFWEREYRRIPPSMFGAPAGPPLRPRFWRAAMTSRAMETAVRVISGRHRVSGTTVLLAGAAAMVGEVTGHRTCAMLPVVNNRFHVRDREVVTPLAQDGLFVLDLADDTFEGLLRSAWASSLRAYKHTRFDPLELRRMVESVSAERGATVHPHCCFNDQRFVERARVEPAEHDEAAIRSLLGETTVTWPVKLDQLNCRFCLHVTDGPGGLGVSLTADTAFLPPEAMEGYLRGFERLLVEAACREVRLAELPDLAAMAAT</sequence>
<keyword evidence="4" id="KW-1185">Reference proteome</keyword>
<dbReference type="RefSeq" id="WP_380839848.1">
    <property type="nucleotide sequence ID" value="NZ_JBHSFP010000005.1"/>
</dbReference>
<comment type="caution">
    <text evidence="3">The sequence shown here is derived from an EMBL/GenBank/DDBJ whole genome shotgun (WGS) entry which is preliminary data.</text>
</comment>
<accession>A0ABV9CEA7</accession>
<dbReference type="PANTHER" id="PTHR45527">
    <property type="entry name" value="NONRIBOSOMAL PEPTIDE SYNTHETASE"/>
    <property type="match status" value="1"/>
</dbReference>
<dbReference type="PANTHER" id="PTHR45527:SF1">
    <property type="entry name" value="FATTY ACID SYNTHASE"/>
    <property type="match status" value="1"/>
</dbReference>
<feature type="domain" description="Condensation" evidence="2">
    <location>
        <begin position="12"/>
        <end position="334"/>
    </location>
</feature>
<dbReference type="Pfam" id="PF00668">
    <property type="entry name" value="Condensation"/>
    <property type="match status" value="1"/>
</dbReference>
<dbReference type="Gene3D" id="3.30.559.10">
    <property type="entry name" value="Chloramphenicol acetyltransferase-like domain"/>
    <property type="match status" value="1"/>
</dbReference>
<evidence type="ECO:0000259" key="2">
    <source>
        <dbReference type="Pfam" id="PF00668"/>
    </source>
</evidence>
<dbReference type="InterPro" id="IPR001242">
    <property type="entry name" value="Condensation_dom"/>
</dbReference>
<evidence type="ECO:0000256" key="1">
    <source>
        <dbReference type="SAM" id="MobiDB-lite"/>
    </source>
</evidence>
<reference evidence="4" key="1">
    <citation type="journal article" date="2019" name="Int. J. Syst. Evol. Microbiol.">
        <title>The Global Catalogue of Microorganisms (GCM) 10K type strain sequencing project: providing services to taxonomists for standard genome sequencing and annotation.</title>
        <authorList>
            <consortium name="The Broad Institute Genomics Platform"/>
            <consortium name="The Broad Institute Genome Sequencing Center for Infectious Disease"/>
            <person name="Wu L."/>
            <person name="Ma J."/>
        </authorList>
    </citation>
    <scope>NUCLEOTIDE SEQUENCE [LARGE SCALE GENOMIC DNA]</scope>
    <source>
        <strain evidence="4">CGMCC 4.7132</strain>
    </source>
</reference>
<dbReference type="Proteomes" id="UP001596004">
    <property type="component" value="Unassembled WGS sequence"/>
</dbReference>
<name>A0ABV9CEA7_9ACTN</name>
<protein>
    <submittedName>
        <fullName evidence="3">Condensation domain-containing protein</fullName>
    </submittedName>
</protein>
<dbReference type="InterPro" id="IPR023213">
    <property type="entry name" value="CAT-like_dom_sf"/>
</dbReference>
<feature type="region of interest" description="Disordered" evidence="1">
    <location>
        <begin position="171"/>
        <end position="191"/>
    </location>
</feature>
<gene>
    <name evidence="3" type="ORF">ACFO60_11190</name>
</gene>
<feature type="compositionally biased region" description="Polar residues" evidence="1">
    <location>
        <begin position="181"/>
        <end position="191"/>
    </location>
</feature>
<proteinExistence type="predicted"/>
<organism evidence="3 4">
    <name type="scientific">Sphaerisporangium dianthi</name>
    <dbReference type="NCBI Taxonomy" id="1436120"/>
    <lineage>
        <taxon>Bacteria</taxon>
        <taxon>Bacillati</taxon>
        <taxon>Actinomycetota</taxon>
        <taxon>Actinomycetes</taxon>
        <taxon>Streptosporangiales</taxon>
        <taxon>Streptosporangiaceae</taxon>
        <taxon>Sphaerisporangium</taxon>
    </lineage>
</organism>
<evidence type="ECO:0000313" key="3">
    <source>
        <dbReference type="EMBL" id="MFC4531328.1"/>
    </source>
</evidence>
<dbReference type="EMBL" id="JBHSFP010000005">
    <property type="protein sequence ID" value="MFC4531328.1"/>
    <property type="molecule type" value="Genomic_DNA"/>
</dbReference>
<evidence type="ECO:0000313" key="4">
    <source>
        <dbReference type="Proteomes" id="UP001596004"/>
    </source>
</evidence>
<dbReference type="Gene3D" id="3.30.559.30">
    <property type="entry name" value="Nonribosomal peptide synthetase, condensation domain"/>
    <property type="match status" value="1"/>
</dbReference>
<dbReference type="SUPFAM" id="SSF52777">
    <property type="entry name" value="CoA-dependent acyltransferases"/>
    <property type="match status" value="2"/>
</dbReference>